<dbReference type="GO" id="GO:0000155">
    <property type="term" value="F:phosphorelay sensor kinase activity"/>
    <property type="evidence" value="ECO:0007669"/>
    <property type="project" value="InterPro"/>
</dbReference>
<comment type="catalytic activity">
    <reaction evidence="1">
        <text>ATP + protein L-histidine = ADP + protein N-phospho-L-histidine.</text>
        <dbReference type="EC" id="2.7.13.3"/>
    </reaction>
</comment>
<dbReference type="InterPro" id="IPR005467">
    <property type="entry name" value="His_kinase_dom"/>
</dbReference>
<keyword evidence="4" id="KW-1133">Transmembrane helix</keyword>
<feature type="transmembrane region" description="Helical" evidence="4">
    <location>
        <begin position="181"/>
        <end position="200"/>
    </location>
</feature>
<dbReference type="PANTHER" id="PTHR43547">
    <property type="entry name" value="TWO-COMPONENT HISTIDINE KINASE"/>
    <property type="match status" value="1"/>
</dbReference>
<dbReference type="CDD" id="cd00082">
    <property type="entry name" value="HisKA"/>
    <property type="match status" value="1"/>
</dbReference>
<organism evidence="6 7">
    <name type="scientific">Legionella feeleii</name>
    <dbReference type="NCBI Taxonomy" id="453"/>
    <lineage>
        <taxon>Bacteria</taxon>
        <taxon>Pseudomonadati</taxon>
        <taxon>Pseudomonadota</taxon>
        <taxon>Gammaproteobacteria</taxon>
        <taxon>Legionellales</taxon>
        <taxon>Legionellaceae</taxon>
        <taxon>Legionella</taxon>
    </lineage>
</organism>
<keyword evidence="4" id="KW-0812">Transmembrane</keyword>
<evidence type="ECO:0000256" key="3">
    <source>
        <dbReference type="ARBA" id="ARBA00022553"/>
    </source>
</evidence>
<feature type="transmembrane region" description="Helical" evidence="4">
    <location>
        <begin position="277"/>
        <end position="300"/>
    </location>
</feature>
<name>A0A378KLD7_9GAMM</name>
<feature type="transmembrane region" description="Helical" evidence="4">
    <location>
        <begin position="77"/>
        <end position="95"/>
    </location>
</feature>
<dbReference type="Gene3D" id="3.40.50.2300">
    <property type="match status" value="1"/>
</dbReference>
<sequence>MLTHTHKKKVNYLACAFVFSILCWLGLFFLQLSSLVISNLVANYVAKIEFVVHFFTLPLIFALYLKMNSEDRRILRWLIIGNVFLFLNDLTFYFAVYFQKAYILSSSFFTFNFGYIPYLIWISSFIIFLSIVLGRSIFSLFRFIKALPIFIISNLIIVGLFFSSINYAFEFFTWECISHLLSFMSELIIFDFSLLCLVYSENSGLSLLLFGLIALISGDIFVNYSFLSQTTSMLKYGELLWFLGLLLILFGLSFINKNKKHTIKEWFSQTNTIKNRLAFWTFSSSILSFLLFIFVAYFFSAVSKEMLLGLPFFAMMYSVVVVIFSIYVGKRFELPFKKLTANIEALMLRNDKSKIDENFSTQEFIFLQKFIIDAFELQEKHTKDQKDMLNQIVQAAHDIRSPLAAITTATSDVSSVPESKRIMIRNAAKRINDIANNLLFRSKNHLVDSGVNGIDPHNYPELIFAVLDNIVTEKKYEHYSSHVHIALDISFDAYNSFSNIHPVSFKRLLSNLINNSIEAIKSNGSVVISLACNASHVSIVIEDNGCGIPSEILPKITSHGFSFNKESGAGIGLSYAKEYLDQINGKMSIYSEEKIGTRITIDLIRSNPPDWFCDTLKIRNGSTIVILDDDNSIHDVWEERLKKFSNIKISHCYNAAELYKSKTGSTTPILYLVDYELVNDVKSGLDIIEELNLGNNAILVTSCFEDSSVRTRCNNLGSKILPKPCVPYIKIAQIPTKRINNIIYIDDDDMMRTAWMFAADEAGESIFTYSSFDAFMVDLDNYNKDTTVIYIDSDLESDIRGEICAKTLFDKGFTEIYLATGYSKDRFSHMSWIKSVVGKEPPFQITL</sequence>
<dbReference type="EMBL" id="UGNY01000002">
    <property type="protein sequence ID" value="STX88312.1"/>
    <property type="molecule type" value="Genomic_DNA"/>
</dbReference>
<feature type="transmembrane region" description="Helical" evidence="4">
    <location>
        <begin position="207"/>
        <end position="227"/>
    </location>
</feature>
<dbReference type="CDD" id="cd00075">
    <property type="entry name" value="HATPase"/>
    <property type="match status" value="1"/>
</dbReference>
<keyword evidence="3" id="KW-0597">Phosphoprotein</keyword>
<feature type="transmembrane region" description="Helical" evidence="4">
    <location>
        <begin position="306"/>
        <end position="328"/>
    </location>
</feature>
<proteinExistence type="predicted"/>
<dbReference type="Proteomes" id="UP000254033">
    <property type="component" value="Unassembled WGS sequence"/>
</dbReference>
<evidence type="ECO:0000256" key="4">
    <source>
        <dbReference type="SAM" id="Phobius"/>
    </source>
</evidence>
<feature type="transmembrane region" description="Helical" evidence="4">
    <location>
        <begin position="12"/>
        <end position="32"/>
    </location>
</feature>
<accession>A0A378KLD7</accession>
<evidence type="ECO:0000313" key="7">
    <source>
        <dbReference type="Proteomes" id="UP000254033"/>
    </source>
</evidence>
<feature type="domain" description="Histidine kinase" evidence="5">
    <location>
        <begin position="394"/>
        <end position="607"/>
    </location>
</feature>
<feature type="transmembrane region" description="Helical" evidence="4">
    <location>
        <begin position="115"/>
        <end position="134"/>
    </location>
</feature>
<dbReference type="Gene3D" id="3.30.565.10">
    <property type="entry name" value="Histidine kinase-like ATPase, C-terminal domain"/>
    <property type="match status" value="1"/>
</dbReference>
<dbReference type="PROSITE" id="PS50109">
    <property type="entry name" value="HIS_KIN"/>
    <property type="match status" value="1"/>
</dbReference>
<dbReference type="InterPro" id="IPR003661">
    <property type="entry name" value="HisK_dim/P_dom"/>
</dbReference>
<dbReference type="PRINTS" id="PR00344">
    <property type="entry name" value="BCTRLSENSOR"/>
</dbReference>
<evidence type="ECO:0000256" key="2">
    <source>
        <dbReference type="ARBA" id="ARBA00012438"/>
    </source>
</evidence>
<evidence type="ECO:0000313" key="6">
    <source>
        <dbReference type="EMBL" id="STX88312.1"/>
    </source>
</evidence>
<dbReference type="EC" id="2.7.13.3" evidence="2"/>
<dbReference type="PANTHER" id="PTHR43547:SF2">
    <property type="entry name" value="HYBRID SIGNAL TRANSDUCTION HISTIDINE KINASE C"/>
    <property type="match status" value="1"/>
</dbReference>
<reference evidence="6 7" key="1">
    <citation type="submission" date="2018-06" db="EMBL/GenBank/DDBJ databases">
        <authorList>
            <consortium name="Pathogen Informatics"/>
            <person name="Doyle S."/>
        </authorList>
    </citation>
    <scope>NUCLEOTIDE SEQUENCE [LARGE SCALE GENOMIC DNA]</scope>
    <source>
        <strain evidence="6 7">NCTC11978</strain>
    </source>
</reference>
<dbReference type="SUPFAM" id="SSF55874">
    <property type="entry name" value="ATPase domain of HSP90 chaperone/DNA topoisomerase II/histidine kinase"/>
    <property type="match status" value="1"/>
</dbReference>
<protein>
    <recommendedName>
        <fullName evidence="2">histidine kinase</fullName>
        <ecNumber evidence="2">2.7.13.3</ecNumber>
    </recommendedName>
</protein>
<dbReference type="AlphaFoldDB" id="A0A378KLD7"/>
<feature type="transmembrane region" description="Helical" evidence="4">
    <location>
        <begin position="146"/>
        <end position="169"/>
    </location>
</feature>
<dbReference type="SMART" id="SM00387">
    <property type="entry name" value="HATPase_c"/>
    <property type="match status" value="1"/>
</dbReference>
<feature type="transmembrane region" description="Helical" evidence="4">
    <location>
        <begin position="239"/>
        <end position="256"/>
    </location>
</feature>
<keyword evidence="6" id="KW-0418">Kinase</keyword>
<keyword evidence="6" id="KW-0808">Transferase</keyword>
<dbReference type="Pfam" id="PF02518">
    <property type="entry name" value="HATPase_c"/>
    <property type="match status" value="1"/>
</dbReference>
<dbReference type="InterPro" id="IPR003594">
    <property type="entry name" value="HATPase_dom"/>
</dbReference>
<evidence type="ECO:0000259" key="5">
    <source>
        <dbReference type="PROSITE" id="PS50109"/>
    </source>
</evidence>
<dbReference type="InterPro" id="IPR004358">
    <property type="entry name" value="Sig_transdc_His_kin-like_C"/>
</dbReference>
<feature type="transmembrane region" description="Helical" evidence="4">
    <location>
        <begin position="44"/>
        <end position="65"/>
    </location>
</feature>
<gene>
    <name evidence="6" type="primary">saeS</name>
    <name evidence="6" type="ORF">NCTC11978_03329</name>
</gene>
<dbReference type="InterPro" id="IPR036890">
    <property type="entry name" value="HATPase_C_sf"/>
</dbReference>
<evidence type="ECO:0000256" key="1">
    <source>
        <dbReference type="ARBA" id="ARBA00000085"/>
    </source>
</evidence>
<keyword evidence="4" id="KW-0472">Membrane</keyword>